<comment type="caution">
    <text evidence="1">The sequence shown here is derived from an EMBL/GenBank/DDBJ whole genome shotgun (WGS) entry which is preliminary data.</text>
</comment>
<gene>
    <name evidence="1" type="ORF">DJ535_12895</name>
</gene>
<evidence type="ECO:0000313" key="1">
    <source>
        <dbReference type="EMBL" id="THE37838.1"/>
    </source>
</evidence>
<name>A0ABY2PTN4_9ENTR</name>
<evidence type="ECO:0000313" key="2">
    <source>
        <dbReference type="Proteomes" id="UP000306790"/>
    </source>
</evidence>
<dbReference type="EMBL" id="QFVP01000007">
    <property type="protein sequence ID" value="THE37838.1"/>
    <property type="molecule type" value="Genomic_DNA"/>
</dbReference>
<organism evidence="1 2">
    <name type="scientific">Citrobacter murliniae</name>
    <dbReference type="NCBI Taxonomy" id="67829"/>
    <lineage>
        <taxon>Bacteria</taxon>
        <taxon>Pseudomonadati</taxon>
        <taxon>Pseudomonadota</taxon>
        <taxon>Gammaproteobacteria</taxon>
        <taxon>Enterobacterales</taxon>
        <taxon>Enterobacteriaceae</taxon>
        <taxon>Citrobacter</taxon>
        <taxon>Citrobacter freundii complex</taxon>
    </lineage>
</organism>
<sequence>MRRLLRGKIESGHYVRKQASTVCHLSLRCGALSLHDVCIFLYSKIESITHRISDIYNPDTSHLNGR</sequence>
<keyword evidence="2" id="KW-1185">Reference proteome</keyword>
<dbReference type="Proteomes" id="UP000306790">
    <property type="component" value="Unassembled WGS sequence"/>
</dbReference>
<accession>A0ABY2PTN4</accession>
<protein>
    <submittedName>
        <fullName evidence="1">Uncharacterized protein</fullName>
    </submittedName>
</protein>
<reference evidence="1 2" key="1">
    <citation type="submission" date="2018-05" db="EMBL/GenBank/DDBJ databases">
        <title>Isolation and genomic analyses of lactose-positive bacteria from faecal samples of preterm neonates.</title>
        <authorList>
            <person name="Chen Y."/>
            <person name="Brook T.C."/>
            <person name="O'Neill I."/>
            <person name="Soe C.Z."/>
            <person name="Hall L.J."/>
            <person name="Hoyles L."/>
        </authorList>
    </citation>
    <scope>NUCLEOTIDE SEQUENCE [LARGE SCALE GENOMIC DNA]</scope>
    <source>
        <strain evidence="1 2">P080C CL</strain>
    </source>
</reference>
<proteinExistence type="predicted"/>